<gene>
    <name evidence="3" type="ORF">DLM65_09420</name>
    <name evidence="2" type="ORF">JF886_05265</name>
</gene>
<name>A0A2W5ZAT3_9BACT</name>
<evidence type="ECO:0000313" key="2">
    <source>
        <dbReference type="EMBL" id="MBJ7594265.1"/>
    </source>
</evidence>
<dbReference type="RefSeq" id="WP_337310305.1">
    <property type="nucleotide sequence ID" value="NZ_JAEKNS010000059.1"/>
</dbReference>
<protein>
    <recommendedName>
        <fullName evidence="6">Type II secretion system protein GspF domain-containing protein</fullName>
    </recommendedName>
</protein>
<accession>A0A934JWF3</accession>
<comment type="caution">
    <text evidence="3">The sequence shown here is derived from an EMBL/GenBank/DDBJ whole genome shotgun (WGS) entry which is preliminary data.</text>
</comment>
<accession>A0A2W5ZAT3</accession>
<keyword evidence="1" id="KW-1133">Transmembrane helix</keyword>
<evidence type="ECO:0000313" key="4">
    <source>
        <dbReference type="Proteomes" id="UP000248724"/>
    </source>
</evidence>
<dbReference type="AlphaFoldDB" id="A0A2W5ZAT3"/>
<feature type="transmembrane region" description="Helical" evidence="1">
    <location>
        <begin position="86"/>
        <end position="105"/>
    </location>
</feature>
<sequence>MTALSSVTLTAGQFAGFLLVIVCALGAAAAILDLDVGVLTRQRRRSPFLERERDLAANLGWRWRTWVAVRVALVVTGVGLGLLSRIWILVLVGGLVGTLGFRFALAGRAASRRLRVERAFLGRLRDLRDRMAVGNQSLDTALAEIGRNPGPELEYVLAPLARGGSVLDNIVAVGLRARSPVVEYACAVLLWTRSRSLDALIAAIDGLLLPVGEAQLAVQEEASVTLTQQRAVTIAMSVLMLVMFAVVVRVDTFRHFYQSLTGNLVLVAVVVLFALLVALLGAIVRVRSWTRWDLQRLADEQERLGAQ</sequence>
<organism evidence="3 4">
    <name type="scientific">Candidatus Aeolococcus gillhamiae</name>
    <dbReference type="NCBI Taxonomy" id="3127015"/>
    <lineage>
        <taxon>Bacteria</taxon>
        <taxon>Bacillati</taxon>
        <taxon>Candidatus Dormiibacterota</taxon>
        <taxon>Candidatus Dormibacteria</taxon>
        <taxon>Candidatus Aeolococcales</taxon>
        <taxon>Candidatus Aeolococcaceae</taxon>
        <taxon>Candidatus Aeolococcus</taxon>
    </lineage>
</organism>
<reference evidence="2 5" key="3">
    <citation type="submission" date="2020-10" db="EMBL/GenBank/DDBJ databases">
        <title>Ca. Dormibacterota MAGs.</title>
        <authorList>
            <person name="Montgomery K."/>
        </authorList>
    </citation>
    <scope>NUCLEOTIDE SEQUENCE [LARGE SCALE GENOMIC DNA]</scope>
    <source>
        <strain evidence="2">SC8812_S17_18</strain>
    </source>
</reference>
<feature type="transmembrane region" description="Helical" evidence="1">
    <location>
        <begin position="61"/>
        <end position="80"/>
    </location>
</feature>
<evidence type="ECO:0008006" key="6">
    <source>
        <dbReference type="Google" id="ProtNLM"/>
    </source>
</evidence>
<keyword evidence="1" id="KW-0472">Membrane</keyword>
<feature type="transmembrane region" description="Helical" evidence="1">
    <location>
        <begin position="231"/>
        <end position="250"/>
    </location>
</feature>
<reference evidence="3 4" key="1">
    <citation type="journal article" date="2017" name="Nature">
        <title>Atmospheric trace gases support primary production in Antarctic desert surface soil.</title>
        <authorList>
            <person name="Ji M."/>
            <person name="Greening C."/>
            <person name="Vanwonterghem I."/>
            <person name="Carere C.R."/>
            <person name="Bay S.K."/>
            <person name="Steen J.A."/>
            <person name="Montgomery K."/>
            <person name="Lines T."/>
            <person name="Beardall J."/>
            <person name="van Dorst J."/>
            <person name="Snape I."/>
            <person name="Stott M.B."/>
            <person name="Hugenholtz P."/>
            <person name="Ferrari B.C."/>
        </authorList>
    </citation>
    <scope>NUCLEOTIDE SEQUENCE [LARGE SCALE GENOMIC DNA]</scope>
    <source>
        <strain evidence="3">RRmetagenome_bin12</strain>
    </source>
</reference>
<evidence type="ECO:0000256" key="1">
    <source>
        <dbReference type="SAM" id="Phobius"/>
    </source>
</evidence>
<dbReference type="EMBL" id="QHBU01000181">
    <property type="protein sequence ID" value="PZR79935.1"/>
    <property type="molecule type" value="Genomic_DNA"/>
</dbReference>
<keyword evidence="1" id="KW-0812">Transmembrane</keyword>
<dbReference type="EMBL" id="JAEKNS010000059">
    <property type="protein sequence ID" value="MBJ7594265.1"/>
    <property type="molecule type" value="Genomic_DNA"/>
</dbReference>
<proteinExistence type="predicted"/>
<reference evidence="3" key="2">
    <citation type="submission" date="2018-05" db="EMBL/GenBank/DDBJ databases">
        <authorList>
            <person name="Ferrari B."/>
        </authorList>
    </citation>
    <scope>NUCLEOTIDE SEQUENCE</scope>
    <source>
        <strain evidence="3">RRmetagenome_bin12</strain>
    </source>
</reference>
<feature type="transmembrane region" description="Helical" evidence="1">
    <location>
        <begin position="262"/>
        <end position="286"/>
    </location>
</feature>
<dbReference type="Proteomes" id="UP000248724">
    <property type="component" value="Unassembled WGS sequence"/>
</dbReference>
<dbReference type="Proteomes" id="UP000606991">
    <property type="component" value="Unassembled WGS sequence"/>
</dbReference>
<evidence type="ECO:0000313" key="3">
    <source>
        <dbReference type="EMBL" id="PZR79935.1"/>
    </source>
</evidence>
<feature type="transmembrane region" description="Helical" evidence="1">
    <location>
        <begin position="14"/>
        <end position="40"/>
    </location>
</feature>
<evidence type="ECO:0000313" key="5">
    <source>
        <dbReference type="Proteomes" id="UP000606991"/>
    </source>
</evidence>